<accession>A0A0C3CN79</accession>
<evidence type="ECO:0000256" key="1">
    <source>
        <dbReference type="SAM" id="MobiDB-lite"/>
    </source>
</evidence>
<dbReference type="HOGENOM" id="CLU_1025093_0_0_1"/>
<evidence type="ECO:0000313" key="2">
    <source>
        <dbReference type="EMBL" id="KIM91117.1"/>
    </source>
</evidence>
<feature type="compositionally biased region" description="Polar residues" evidence="1">
    <location>
        <begin position="17"/>
        <end position="31"/>
    </location>
</feature>
<dbReference type="EMBL" id="KN832972">
    <property type="protein sequence ID" value="KIM91117.1"/>
    <property type="molecule type" value="Genomic_DNA"/>
</dbReference>
<feature type="region of interest" description="Disordered" evidence="1">
    <location>
        <begin position="1"/>
        <end position="165"/>
    </location>
</feature>
<feature type="compositionally biased region" description="Polar residues" evidence="1">
    <location>
        <begin position="153"/>
        <end position="165"/>
    </location>
</feature>
<keyword evidence="3" id="KW-1185">Reference proteome</keyword>
<dbReference type="InParanoid" id="A0A0C3CN79"/>
<dbReference type="STRING" id="765440.A0A0C3CN79"/>
<reference evidence="3" key="2">
    <citation type="submission" date="2015-01" db="EMBL/GenBank/DDBJ databases">
        <title>Evolutionary Origins and Diversification of the Mycorrhizal Mutualists.</title>
        <authorList>
            <consortium name="DOE Joint Genome Institute"/>
            <consortium name="Mycorrhizal Genomics Consortium"/>
            <person name="Kohler A."/>
            <person name="Kuo A."/>
            <person name="Nagy L.G."/>
            <person name="Floudas D."/>
            <person name="Copeland A."/>
            <person name="Barry K.W."/>
            <person name="Cichocki N."/>
            <person name="Veneault-Fourrey C."/>
            <person name="LaButti K."/>
            <person name="Lindquist E.A."/>
            <person name="Lipzen A."/>
            <person name="Lundell T."/>
            <person name="Morin E."/>
            <person name="Murat C."/>
            <person name="Riley R."/>
            <person name="Ohm R."/>
            <person name="Sun H."/>
            <person name="Tunlid A."/>
            <person name="Henrissat B."/>
            <person name="Grigoriev I.V."/>
            <person name="Hibbett D.S."/>
            <person name="Martin F."/>
        </authorList>
    </citation>
    <scope>NUCLEOTIDE SEQUENCE [LARGE SCALE GENOMIC DNA]</scope>
    <source>
        <strain evidence="3">F 1598</strain>
    </source>
</reference>
<reference evidence="2 3" key="1">
    <citation type="submission" date="2014-04" db="EMBL/GenBank/DDBJ databases">
        <authorList>
            <consortium name="DOE Joint Genome Institute"/>
            <person name="Kuo A."/>
            <person name="Tarkka M."/>
            <person name="Buscot F."/>
            <person name="Kohler A."/>
            <person name="Nagy L.G."/>
            <person name="Floudas D."/>
            <person name="Copeland A."/>
            <person name="Barry K.W."/>
            <person name="Cichocki N."/>
            <person name="Veneault-Fourrey C."/>
            <person name="LaButti K."/>
            <person name="Lindquist E.A."/>
            <person name="Lipzen A."/>
            <person name="Lundell T."/>
            <person name="Morin E."/>
            <person name="Murat C."/>
            <person name="Sun H."/>
            <person name="Tunlid A."/>
            <person name="Henrissat B."/>
            <person name="Grigoriev I.V."/>
            <person name="Hibbett D.S."/>
            <person name="Martin F."/>
            <person name="Nordberg H.P."/>
            <person name="Cantor M.N."/>
            <person name="Hua S.X."/>
        </authorList>
    </citation>
    <scope>NUCLEOTIDE SEQUENCE [LARGE SCALE GENOMIC DNA]</scope>
    <source>
        <strain evidence="2 3">F 1598</strain>
    </source>
</reference>
<proteinExistence type="predicted"/>
<feature type="non-terminal residue" evidence="2">
    <location>
        <position position="272"/>
    </location>
</feature>
<evidence type="ECO:0000313" key="3">
    <source>
        <dbReference type="Proteomes" id="UP000054166"/>
    </source>
</evidence>
<feature type="compositionally biased region" description="Polar residues" evidence="1">
    <location>
        <begin position="40"/>
        <end position="55"/>
    </location>
</feature>
<sequence length="272" mass="30671">MLTLNLPASEELRLRSLPTTSTPGQTSNPSTPIRLPTETPPSESRSVTPQPSPMSEATHLRTPPQTQVPPPHQRHLPSPTLAMPPSRWPVRPSTPPEDRMDMERTGTPLFSPTHQAHPSPVSPSTPPKDRVDMERTGTPPPVSPTHHAHPSGPQVSPQQGMGPSLDTSLWPEHALETYHYLKDVTTVRENGEKVVHERGGGDEWLKCVHSFMEFQRQAGFPDEGHGYPANSKPSEISYWQKSHRPWKDQGLRKKTLAEFEAEWWRWWKLLQL</sequence>
<organism evidence="2 3">
    <name type="scientific">Piloderma croceum (strain F 1598)</name>
    <dbReference type="NCBI Taxonomy" id="765440"/>
    <lineage>
        <taxon>Eukaryota</taxon>
        <taxon>Fungi</taxon>
        <taxon>Dikarya</taxon>
        <taxon>Basidiomycota</taxon>
        <taxon>Agaricomycotina</taxon>
        <taxon>Agaricomycetes</taxon>
        <taxon>Agaricomycetidae</taxon>
        <taxon>Atheliales</taxon>
        <taxon>Atheliaceae</taxon>
        <taxon>Piloderma</taxon>
    </lineage>
</organism>
<protein>
    <submittedName>
        <fullName evidence="2">Uncharacterized protein</fullName>
    </submittedName>
</protein>
<dbReference type="Proteomes" id="UP000054166">
    <property type="component" value="Unassembled WGS sequence"/>
</dbReference>
<gene>
    <name evidence="2" type="ORF">PILCRDRAFT_1321</name>
</gene>
<name>A0A0C3CN79_PILCF</name>
<dbReference type="AlphaFoldDB" id="A0A0C3CN79"/>